<protein>
    <submittedName>
        <fullName evidence="3">Uncharacterized protein</fullName>
    </submittedName>
</protein>
<sequence>MTDDTPMTERAPLPEDTRRPRPLRDVTATATATGSALAVALLPVVVGALLARTAGGDPMVSVNALIAGGGQRARLSRAQLRVSGGRAVATARGVLVPSGRRFAHQGASSASGPGPRRLARHLAALPKRPHGSFTELSASLEQGRPPS</sequence>
<gene>
    <name evidence="3" type="ORF">RGF97_32030</name>
</gene>
<evidence type="ECO:0000313" key="3">
    <source>
        <dbReference type="EMBL" id="WMX48505.1"/>
    </source>
</evidence>
<keyword evidence="2" id="KW-0472">Membrane</keyword>
<name>A0ABY9S253_9ACTN</name>
<feature type="region of interest" description="Disordered" evidence="1">
    <location>
        <begin position="1"/>
        <end position="24"/>
    </location>
</feature>
<proteinExistence type="predicted"/>
<keyword evidence="2" id="KW-0812">Transmembrane</keyword>
<evidence type="ECO:0000256" key="1">
    <source>
        <dbReference type="SAM" id="MobiDB-lite"/>
    </source>
</evidence>
<organism evidence="3 4">
    <name type="scientific">Streptomyces roseicoloratus</name>
    <dbReference type="NCBI Taxonomy" id="2508722"/>
    <lineage>
        <taxon>Bacteria</taxon>
        <taxon>Bacillati</taxon>
        <taxon>Actinomycetota</taxon>
        <taxon>Actinomycetes</taxon>
        <taxon>Kitasatosporales</taxon>
        <taxon>Streptomycetaceae</taxon>
        <taxon>Streptomyces</taxon>
    </lineage>
</organism>
<feature type="transmembrane region" description="Helical" evidence="2">
    <location>
        <begin position="28"/>
        <end position="51"/>
    </location>
</feature>
<reference evidence="3 4" key="1">
    <citation type="submission" date="2023-09" db="EMBL/GenBank/DDBJ databases">
        <title>Complete genome of Streptomyces roseicoloratus T14.</title>
        <authorList>
            <person name="Bashizi T."/>
            <person name="Kim M.-J."/>
            <person name="Lee G."/>
            <person name="Tagele S.B."/>
            <person name="Shin J.-H."/>
        </authorList>
    </citation>
    <scope>NUCLEOTIDE SEQUENCE [LARGE SCALE GENOMIC DNA]</scope>
    <source>
        <strain evidence="3 4">T14</strain>
    </source>
</reference>
<dbReference type="RefSeq" id="WP_128978323.1">
    <property type="nucleotide sequence ID" value="NZ_CP133762.1"/>
</dbReference>
<feature type="compositionally biased region" description="Basic and acidic residues" evidence="1">
    <location>
        <begin position="12"/>
        <end position="24"/>
    </location>
</feature>
<evidence type="ECO:0000313" key="4">
    <source>
        <dbReference type="Proteomes" id="UP001250858"/>
    </source>
</evidence>
<accession>A0ABY9S253</accession>
<keyword evidence="4" id="KW-1185">Reference proteome</keyword>
<evidence type="ECO:0000256" key="2">
    <source>
        <dbReference type="SAM" id="Phobius"/>
    </source>
</evidence>
<feature type="region of interest" description="Disordered" evidence="1">
    <location>
        <begin position="125"/>
        <end position="147"/>
    </location>
</feature>
<dbReference type="Proteomes" id="UP001250858">
    <property type="component" value="Chromosome"/>
</dbReference>
<dbReference type="EMBL" id="CP133762">
    <property type="protein sequence ID" value="WMX48505.1"/>
    <property type="molecule type" value="Genomic_DNA"/>
</dbReference>
<keyword evidence="2" id="KW-1133">Transmembrane helix</keyword>